<evidence type="ECO:0000313" key="2">
    <source>
        <dbReference type="Proteomes" id="UP000563094"/>
    </source>
</evidence>
<accession>A0A839GRP1</accession>
<reference evidence="1 2" key="1">
    <citation type="submission" date="2020-08" db="EMBL/GenBank/DDBJ databases">
        <title>Genomic Encyclopedia of Type Strains, Phase IV (KMG-IV): sequencing the most valuable type-strain genomes for metagenomic binning, comparative biology and taxonomic classification.</title>
        <authorList>
            <person name="Goeker M."/>
        </authorList>
    </citation>
    <scope>NUCLEOTIDE SEQUENCE [LARGE SCALE GENOMIC DNA]</scope>
    <source>
        <strain evidence="1 2">DSM 29854</strain>
    </source>
</reference>
<dbReference type="AlphaFoldDB" id="A0A839GRP1"/>
<proteinExistence type="predicted"/>
<evidence type="ECO:0000313" key="1">
    <source>
        <dbReference type="EMBL" id="MBA9077078.1"/>
    </source>
</evidence>
<sequence length="165" mass="19526">MHYQDNLYELGSDEIFHIIHLVGNPKEGILYCYVDYFCTYKYLVLLDEEYKGEELTETYCYDLINNQTLNRRVNLDYNKNTLIDFFINKDKKPFDRVKKAFDHAISIGLKRQDDFHRAELLDEAVKDSLGSLPENTILTKVILDKAANEVVNKIMPYIFRKNEKQ</sequence>
<dbReference type="EMBL" id="JACJIQ010000006">
    <property type="protein sequence ID" value="MBA9077078.1"/>
    <property type="molecule type" value="Genomic_DNA"/>
</dbReference>
<gene>
    <name evidence="1" type="ORF">FHS90_001789</name>
</gene>
<dbReference type="Proteomes" id="UP000563094">
    <property type="component" value="Unassembled WGS sequence"/>
</dbReference>
<name>A0A839GRP1_9BACT</name>
<protein>
    <submittedName>
        <fullName evidence="1">Uncharacterized protein</fullName>
    </submittedName>
</protein>
<dbReference type="RefSeq" id="WP_182512723.1">
    <property type="nucleotide sequence ID" value="NZ_JACJIQ010000006.1"/>
</dbReference>
<organism evidence="1 2">
    <name type="scientific">Rufibacter quisquiliarum</name>
    <dbReference type="NCBI Taxonomy" id="1549639"/>
    <lineage>
        <taxon>Bacteria</taxon>
        <taxon>Pseudomonadati</taxon>
        <taxon>Bacteroidota</taxon>
        <taxon>Cytophagia</taxon>
        <taxon>Cytophagales</taxon>
        <taxon>Hymenobacteraceae</taxon>
        <taxon>Rufibacter</taxon>
    </lineage>
</organism>
<keyword evidence="2" id="KW-1185">Reference proteome</keyword>
<comment type="caution">
    <text evidence="1">The sequence shown here is derived from an EMBL/GenBank/DDBJ whole genome shotgun (WGS) entry which is preliminary data.</text>
</comment>